<dbReference type="SUPFAM" id="SSF160631">
    <property type="entry name" value="SMI1/KNR4-like"/>
    <property type="match status" value="1"/>
</dbReference>
<keyword evidence="2" id="KW-1185">Reference proteome</keyword>
<dbReference type="RefSeq" id="WP_251348411.1">
    <property type="nucleotide sequence ID" value="NZ_JAMQGR010000001.1"/>
</dbReference>
<organism evidence="1 2">
    <name type="scientific">Janthinobacterium kumbetense</name>
    <dbReference type="NCBI Taxonomy" id="2950280"/>
    <lineage>
        <taxon>Bacteria</taxon>
        <taxon>Pseudomonadati</taxon>
        <taxon>Pseudomonadota</taxon>
        <taxon>Betaproteobacteria</taxon>
        <taxon>Burkholderiales</taxon>
        <taxon>Oxalobacteraceae</taxon>
        <taxon>Janthinobacterium</taxon>
    </lineage>
</organism>
<sequence length="347" mass="38984">MAVTALAALHRKLFDETDGSKFARLKERLLKKHAADDRLAVLDILTAYARDGQLLHWRTFLMTDIVHLVEGSQHAAFFAWALEQPALAYWGVDGLLKSIGVDAYAPLVALAASGATRLEVRAKAIKSLAVFSRQPFDQDLPSDPGHWKAEQLRLSAVLDWQADGYPDGAGYKAPAKHETLAKPRSRLQVAAAFLERKLALRRQREQDLAQPSNWLTMASAKDMAEIDAQWVLPEIYRHFLQFYSPLRVHVDGKRFPQGLHLYGAAELVKAQHGYAVHAVHHHNIASWQSKLVVIADAGGDPYCVHLEERSIDGDLPVYRARHGAGEWRFELHMDDFIDFLHEIAWAA</sequence>
<protein>
    <submittedName>
        <fullName evidence="1">SMI1/KNR4 family protein</fullName>
    </submittedName>
</protein>
<dbReference type="Gene3D" id="3.40.1580.10">
    <property type="entry name" value="SMI1/KNR4-like"/>
    <property type="match status" value="1"/>
</dbReference>
<proteinExistence type="predicted"/>
<gene>
    <name evidence="1" type="ORF">NCG91_02375</name>
</gene>
<reference evidence="1 2" key="1">
    <citation type="submission" date="2022-06" db="EMBL/GenBank/DDBJ databases">
        <title>Janthinobacterium kumbetensis sp. nov., isolated from spring water in Turkey.</title>
        <authorList>
            <person name="Inan Bektas K."/>
            <person name="Belduz A.A."/>
            <person name="Canakci S."/>
            <person name="Nalcaoglu A."/>
            <person name="Ceylan E."/>
            <person name="Kati H."/>
        </authorList>
    </citation>
    <scope>NUCLEOTIDE SEQUENCE [LARGE SCALE GENOMIC DNA]</scope>
    <source>
        <strain evidence="1 2">GK</strain>
    </source>
</reference>
<accession>A0ABT0WK45</accession>
<dbReference type="InterPro" id="IPR037883">
    <property type="entry name" value="Knr4/Smi1-like_sf"/>
</dbReference>
<evidence type="ECO:0000313" key="1">
    <source>
        <dbReference type="EMBL" id="MCM2564428.1"/>
    </source>
</evidence>
<comment type="caution">
    <text evidence="1">The sequence shown here is derived from an EMBL/GenBank/DDBJ whole genome shotgun (WGS) entry which is preliminary data.</text>
</comment>
<dbReference type="Proteomes" id="UP001202243">
    <property type="component" value="Unassembled WGS sequence"/>
</dbReference>
<name>A0ABT0WK45_9BURK</name>
<dbReference type="EMBL" id="JAMQGR010000001">
    <property type="protein sequence ID" value="MCM2564428.1"/>
    <property type="molecule type" value="Genomic_DNA"/>
</dbReference>
<evidence type="ECO:0000313" key="2">
    <source>
        <dbReference type="Proteomes" id="UP001202243"/>
    </source>
</evidence>